<dbReference type="GO" id="GO:0018480">
    <property type="term" value="F:5-carboxymethyl-2-hydroxymuconic-semialdehyde dehydrogenase activity"/>
    <property type="evidence" value="ECO:0007669"/>
    <property type="project" value="InterPro"/>
</dbReference>
<accession>K9ZXR2</accession>
<dbReference type="OrthoDB" id="9762913at2"/>
<dbReference type="STRING" id="937777.Deipe_0882"/>
<evidence type="ECO:0000313" key="8">
    <source>
        <dbReference type="Proteomes" id="UP000010467"/>
    </source>
</evidence>
<dbReference type="GO" id="GO:1901023">
    <property type="term" value="P:4-hydroxyphenylacetate catabolic process"/>
    <property type="evidence" value="ECO:0007669"/>
    <property type="project" value="InterPro"/>
</dbReference>
<feature type="active site" evidence="4">
    <location>
        <position position="267"/>
    </location>
</feature>
<dbReference type="InterPro" id="IPR016163">
    <property type="entry name" value="Ald_DH_C"/>
</dbReference>
<dbReference type="InterPro" id="IPR016162">
    <property type="entry name" value="Ald_DH_N"/>
</dbReference>
<reference evidence="8" key="1">
    <citation type="submission" date="2012-03" db="EMBL/GenBank/DDBJ databases">
        <title>Complete sequence of chromosome of Deinococcus peraridilitoris DSM 19664.</title>
        <authorList>
            <person name="Lucas S."/>
            <person name="Copeland A."/>
            <person name="Lapidus A."/>
            <person name="Glavina del Rio T."/>
            <person name="Dalin E."/>
            <person name="Tice H."/>
            <person name="Bruce D."/>
            <person name="Goodwin L."/>
            <person name="Pitluck S."/>
            <person name="Peters L."/>
            <person name="Mikhailova N."/>
            <person name="Lu M."/>
            <person name="Kyrpides N."/>
            <person name="Mavromatis K."/>
            <person name="Ivanova N."/>
            <person name="Brettin T."/>
            <person name="Detter J.C."/>
            <person name="Han C."/>
            <person name="Larimer F."/>
            <person name="Land M."/>
            <person name="Hauser L."/>
            <person name="Markowitz V."/>
            <person name="Cheng J.-F."/>
            <person name="Hugenholtz P."/>
            <person name="Woyke T."/>
            <person name="Wu D."/>
            <person name="Pukall R."/>
            <person name="Steenblock K."/>
            <person name="Brambilla E."/>
            <person name="Klenk H.-P."/>
            <person name="Eisen J.A."/>
        </authorList>
    </citation>
    <scope>NUCLEOTIDE SEQUENCE [LARGE SCALE GENOMIC DNA]</scope>
    <source>
        <strain evidence="8">DSM 19664 / LMG 22246 / CIP 109416 / KR-200</strain>
    </source>
</reference>
<dbReference type="PATRIC" id="fig|937777.3.peg.889"/>
<dbReference type="Gene3D" id="3.40.309.10">
    <property type="entry name" value="Aldehyde Dehydrogenase, Chain A, domain 2"/>
    <property type="match status" value="1"/>
</dbReference>
<evidence type="ECO:0000259" key="6">
    <source>
        <dbReference type="Pfam" id="PF00171"/>
    </source>
</evidence>
<keyword evidence="2 5" id="KW-0560">Oxidoreductase</keyword>
<sequence>MIQTLDERQQKIQALRTSISERGVKHFIDGAWADSVSGETFETATPIDGSFIASVASGDARDIDLAARAAARAFPAWRDLSGKERRRILNKVADLIEARADEIAHLETLDTGQAIRFMKSAAARGAENFRFFADRAESAQDGLSLPTQGFLNYTIRQPIGPVGVITPWNTPFMLSTWKIAPALAAGCTVVHKPAEWSPVTAMLLAEIMDEAGVPKGVVNLVNGYGESAGKALTEHPDIKAIAFVGESSTGSLITKQGADTLKRYHLELGGKNPVVVFADADLDKALDAVVFMIYSLNGERCTSNSRVLVEQEIYQEFTARVAERARNIRVGDPFDPATEIGPLIHPKHTEKVCSYFTLAAEEGAVIAAGGQVIEGNFVQPTLFTQAASGMRIAQEEIFGPVLTAIPFENDAQALEIANGVKYGLAGYLWTNDLTRAHTFAQQLEAGMVWVNSENVRHLPTPFGGVKASGIGRDGGDYSFDFYMETKNIAISLGTHKTARLGVSQPQPARDEADRKLAE</sequence>
<proteinExistence type="inferred from homology"/>
<dbReference type="CDD" id="cd07093">
    <property type="entry name" value="ALDH_F8_HMSADH"/>
    <property type="match status" value="1"/>
</dbReference>
<dbReference type="FunFam" id="3.40.309.10:FF:000012">
    <property type="entry name" value="Betaine aldehyde dehydrogenase"/>
    <property type="match status" value="1"/>
</dbReference>
<dbReference type="eggNOG" id="COG1012">
    <property type="taxonomic scope" value="Bacteria"/>
</dbReference>
<dbReference type="NCBIfam" id="TIGR02299">
    <property type="entry name" value="HpaE"/>
    <property type="match status" value="1"/>
</dbReference>
<dbReference type="Proteomes" id="UP000010467">
    <property type="component" value="Chromosome"/>
</dbReference>
<comment type="similarity">
    <text evidence="1 5">Belongs to the aldehyde dehydrogenase family.</text>
</comment>
<dbReference type="PANTHER" id="PTHR43720">
    <property type="entry name" value="2-AMINOMUCONIC SEMIALDEHYDE DEHYDROGENASE"/>
    <property type="match status" value="1"/>
</dbReference>
<keyword evidence="3" id="KW-0520">NAD</keyword>
<dbReference type="InterPro" id="IPR029510">
    <property type="entry name" value="Ald_DH_CS_GLU"/>
</dbReference>
<organism evidence="7 8">
    <name type="scientific">Deinococcus peraridilitoris (strain DSM 19664 / LMG 22246 / CIP 109416 / KR-200)</name>
    <dbReference type="NCBI Taxonomy" id="937777"/>
    <lineage>
        <taxon>Bacteria</taxon>
        <taxon>Thermotogati</taxon>
        <taxon>Deinococcota</taxon>
        <taxon>Deinococci</taxon>
        <taxon>Deinococcales</taxon>
        <taxon>Deinococcaceae</taxon>
        <taxon>Deinococcus</taxon>
    </lineage>
</organism>
<dbReference type="PANTHER" id="PTHR43720:SF2">
    <property type="entry name" value="2-AMINOMUCONIC SEMIALDEHYDE DEHYDROGENASE"/>
    <property type="match status" value="1"/>
</dbReference>
<dbReference type="PROSITE" id="PS00687">
    <property type="entry name" value="ALDEHYDE_DEHYDR_GLU"/>
    <property type="match status" value="1"/>
</dbReference>
<dbReference type="FunFam" id="3.40.605.10:FF:000007">
    <property type="entry name" value="NAD/NADP-dependent betaine aldehyde dehydrogenase"/>
    <property type="match status" value="1"/>
</dbReference>
<dbReference type="Pfam" id="PF00171">
    <property type="entry name" value="Aldedh"/>
    <property type="match status" value="1"/>
</dbReference>
<dbReference type="KEGG" id="dpd:Deipe_0882"/>
<evidence type="ECO:0000256" key="4">
    <source>
        <dbReference type="PROSITE-ProRule" id="PRU10007"/>
    </source>
</evidence>
<evidence type="ECO:0000256" key="3">
    <source>
        <dbReference type="ARBA" id="ARBA00023027"/>
    </source>
</evidence>
<protein>
    <submittedName>
        <fullName evidence="7">5-carboxymethyl-2-hydroxymuconate semialdehyde dehydrogenase</fullName>
    </submittedName>
</protein>
<dbReference type="Gene3D" id="3.40.605.10">
    <property type="entry name" value="Aldehyde Dehydrogenase, Chain A, domain 1"/>
    <property type="match status" value="1"/>
</dbReference>
<keyword evidence="8" id="KW-1185">Reference proteome</keyword>
<dbReference type="InterPro" id="IPR011985">
    <property type="entry name" value="DH_HpaE"/>
</dbReference>
<evidence type="ECO:0000256" key="5">
    <source>
        <dbReference type="RuleBase" id="RU003345"/>
    </source>
</evidence>
<dbReference type="InterPro" id="IPR015590">
    <property type="entry name" value="Aldehyde_DH_dom"/>
</dbReference>
<evidence type="ECO:0000256" key="2">
    <source>
        <dbReference type="ARBA" id="ARBA00023002"/>
    </source>
</evidence>
<gene>
    <name evidence="7" type="ordered locus">Deipe_0882</name>
</gene>
<dbReference type="AlphaFoldDB" id="K9ZXR2"/>
<evidence type="ECO:0000256" key="1">
    <source>
        <dbReference type="ARBA" id="ARBA00009986"/>
    </source>
</evidence>
<dbReference type="InterPro" id="IPR016161">
    <property type="entry name" value="Ald_DH/histidinol_DH"/>
</dbReference>
<dbReference type="HOGENOM" id="CLU_005391_0_2_0"/>
<dbReference type="EMBL" id="CP003382">
    <property type="protein sequence ID" value="AFZ66453.1"/>
    <property type="molecule type" value="Genomic_DNA"/>
</dbReference>
<dbReference type="RefSeq" id="WP_015234763.1">
    <property type="nucleotide sequence ID" value="NC_019793.1"/>
</dbReference>
<dbReference type="SUPFAM" id="SSF53720">
    <property type="entry name" value="ALDH-like"/>
    <property type="match status" value="1"/>
</dbReference>
<feature type="domain" description="Aldehyde dehydrogenase" evidence="6">
    <location>
        <begin position="32"/>
        <end position="488"/>
    </location>
</feature>
<evidence type="ECO:0000313" key="7">
    <source>
        <dbReference type="EMBL" id="AFZ66453.1"/>
    </source>
</evidence>
<name>K9ZXR2_DEIPD</name>